<name>A0A6L9QAG8_9ACTN</name>
<evidence type="ECO:0000256" key="2">
    <source>
        <dbReference type="ARBA" id="ARBA00049106"/>
    </source>
</evidence>
<dbReference type="NCBIfam" id="TIGR00026">
    <property type="entry name" value="hi_GC_TIGR00026"/>
    <property type="match status" value="1"/>
</dbReference>
<dbReference type="SUPFAM" id="SSF50475">
    <property type="entry name" value="FMN-binding split barrel"/>
    <property type="match status" value="1"/>
</dbReference>
<dbReference type="AlphaFoldDB" id="A0A6L9QAG8"/>
<dbReference type="Pfam" id="PF04075">
    <property type="entry name" value="F420H2_quin_red"/>
    <property type="match status" value="1"/>
</dbReference>
<evidence type="ECO:0000313" key="3">
    <source>
        <dbReference type="EMBL" id="NEA21613.1"/>
    </source>
</evidence>
<gene>
    <name evidence="3" type="ORF">G3I70_03735</name>
</gene>
<dbReference type="Gene3D" id="2.30.110.10">
    <property type="entry name" value="Electron Transport, Fmn-binding Protein, Chain A"/>
    <property type="match status" value="1"/>
</dbReference>
<protein>
    <submittedName>
        <fullName evidence="3">Nitroreductase family deazaflavin-dependent oxidoreductase</fullName>
    </submittedName>
</protein>
<dbReference type="GO" id="GO:0005886">
    <property type="term" value="C:plasma membrane"/>
    <property type="evidence" value="ECO:0007669"/>
    <property type="project" value="TreeGrafter"/>
</dbReference>
<organism evidence="3 4">
    <name type="scientific">Actinomadura bangladeshensis</name>
    <dbReference type="NCBI Taxonomy" id="453573"/>
    <lineage>
        <taxon>Bacteria</taxon>
        <taxon>Bacillati</taxon>
        <taxon>Actinomycetota</taxon>
        <taxon>Actinomycetes</taxon>
        <taxon>Streptosporangiales</taxon>
        <taxon>Thermomonosporaceae</taxon>
        <taxon>Actinomadura</taxon>
    </lineage>
</organism>
<dbReference type="InterPro" id="IPR004378">
    <property type="entry name" value="F420H2_quin_Rdtase"/>
</dbReference>
<comment type="catalytic activity">
    <reaction evidence="2">
        <text>oxidized coenzyme F420-(gamma-L-Glu)(n) + a quinol + H(+) = reduced coenzyme F420-(gamma-L-Glu)(n) + a quinone</text>
        <dbReference type="Rhea" id="RHEA:39663"/>
        <dbReference type="Rhea" id="RHEA-COMP:12939"/>
        <dbReference type="Rhea" id="RHEA-COMP:14378"/>
        <dbReference type="ChEBI" id="CHEBI:15378"/>
        <dbReference type="ChEBI" id="CHEBI:24646"/>
        <dbReference type="ChEBI" id="CHEBI:132124"/>
        <dbReference type="ChEBI" id="CHEBI:133980"/>
        <dbReference type="ChEBI" id="CHEBI:139511"/>
    </reaction>
</comment>
<reference evidence="3 4" key="1">
    <citation type="submission" date="2020-01" db="EMBL/GenBank/DDBJ databases">
        <title>Insect and environment-associated Actinomycetes.</title>
        <authorList>
            <person name="Currrie C."/>
            <person name="Chevrette M."/>
            <person name="Carlson C."/>
            <person name="Stubbendieck R."/>
            <person name="Wendt-Pienkowski E."/>
        </authorList>
    </citation>
    <scope>NUCLEOTIDE SEQUENCE [LARGE SCALE GENOMIC DNA]</scope>
    <source>
        <strain evidence="3 4">SID10258</strain>
    </source>
</reference>
<dbReference type="GO" id="GO:0016491">
    <property type="term" value="F:oxidoreductase activity"/>
    <property type="evidence" value="ECO:0007669"/>
    <property type="project" value="InterPro"/>
</dbReference>
<comment type="caution">
    <text evidence="3">The sequence shown here is derived from an EMBL/GenBank/DDBJ whole genome shotgun (WGS) entry which is preliminary data.</text>
</comment>
<dbReference type="GO" id="GO:0070967">
    <property type="term" value="F:coenzyme F420 binding"/>
    <property type="evidence" value="ECO:0007669"/>
    <property type="project" value="TreeGrafter"/>
</dbReference>
<dbReference type="Proteomes" id="UP000475532">
    <property type="component" value="Unassembled WGS sequence"/>
</dbReference>
<sequence>MERTVPDDRPKFFDSTLFAPAMKALTRGHVALFRATGGRLGSRFRFGSAFPSGVPVCLLTTRGRKSGKLRTMALLYLPDGDRVVLVASRGGTGKHPQWYLNVGANPKVAVQTGRRPRPMLARTAEGDERADLWRRLVDFYPEYADYQRWTDRTIPVVICTPT</sequence>
<dbReference type="InterPro" id="IPR012349">
    <property type="entry name" value="Split_barrel_FMN-bd"/>
</dbReference>
<dbReference type="EMBL" id="JAAGLI010000093">
    <property type="protein sequence ID" value="NEA21613.1"/>
    <property type="molecule type" value="Genomic_DNA"/>
</dbReference>
<evidence type="ECO:0000313" key="4">
    <source>
        <dbReference type="Proteomes" id="UP000475532"/>
    </source>
</evidence>
<comment type="similarity">
    <text evidence="1">Belongs to the F420H(2)-dependent quinone reductase family.</text>
</comment>
<dbReference type="PANTHER" id="PTHR39428">
    <property type="entry name" value="F420H(2)-DEPENDENT QUINONE REDUCTASE RV1261C"/>
    <property type="match status" value="1"/>
</dbReference>
<accession>A0A6L9QAG8</accession>
<dbReference type="PANTHER" id="PTHR39428:SF3">
    <property type="entry name" value="DEAZAFLAVIN-DEPENDENT NITROREDUCTASE"/>
    <property type="match status" value="1"/>
</dbReference>
<proteinExistence type="inferred from homology"/>
<evidence type="ECO:0000256" key="1">
    <source>
        <dbReference type="ARBA" id="ARBA00008710"/>
    </source>
</evidence>